<evidence type="ECO:0000256" key="5">
    <source>
        <dbReference type="ARBA" id="ARBA00022475"/>
    </source>
</evidence>
<evidence type="ECO:0000256" key="6">
    <source>
        <dbReference type="ARBA" id="ARBA00022553"/>
    </source>
</evidence>
<dbReference type="PROSITE" id="PS50109">
    <property type="entry name" value="HIS_KIN"/>
    <property type="match status" value="1"/>
</dbReference>
<dbReference type="InterPro" id="IPR036097">
    <property type="entry name" value="HisK_dim/P_sf"/>
</dbReference>
<dbReference type="EC" id="2.7.13.3" evidence="4"/>
<dbReference type="Gene3D" id="3.30.450.20">
    <property type="entry name" value="PAS domain"/>
    <property type="match status" value="1"/>
</dbReference>
<sequence length="375" mass="42243">MDIEKPKHYESIVDIAPIGILSYGYDENILIVNQQMAFYLSKSPKELTGKNVKVTLSELNPEILILIDAVKNRASVFEEFFPIKLADQELYFNIKGVVLPEQGLLIFENVTGIKEYQDELKNLDRSKDEFISIASHDLRTPISAIRGYLDMVLKEEVGVISTPKMKEYLELSRQGALRLNDLVEDMLSVSRIDQKRMKFKLEEISLESPIESIISELTPQANAKKLFLRYEKPKTLLPTAQIDKNRFLEVLGNLITNAIKFTQQGGVTLKTLPREDHIRIDCVDTGIGILHGKQKDIFKKFIQLDSSTSSQQKGTGLGLYICKTITEKMGGRIGITSAPNKGSDFFFTVPIAGTPLAKRAAEVIKKETLEHPLQK</sequence>
<dbReference type="GO" id="GO:0045121">
    <property type="term" value="C:membrane raft"/>
    <property type="evidence" value="ECO:0007669"/>
    <property type="project" value="UniProtKB-SubCell"/>
</dbReference>
<keyword evidence="7" id="KW-0808">Transferase</keyword>
<dbReference type="Proteomes" id="UP000178764">
    <property type="component" value="Unassembled WGS sequence"/>
</dbReference>
<dbReference type="InterPro" id="IPR005467">
    <property type="entry name" value="His_kinase_dom"/>
</dbReference>
<evidence type="ECO:0000256" key="2">
    <source>
        <dbReference type="ARBA" id="ARBA00004236"/>
    </source>
</evidence>
<evidence type="ECO:0000259" key="13">
    <source>
        <dbReference type="PROSITE" id="PS50109"/>
    </source>
</evidence>
<dbReference type="SMART" id="SM00387">
    <property type="entry name" value="HATPase_c"/>
    <property type="match status" value="1"/>
</dbReference>
<dbReference type="Pfam" id="PF02518">
    <property type="entry name" value="HATPase_c"/>
    <property type="match status" value="1"/>
</dbReference>
<reference evidence="14 15" key="1">
    <citation type="journal article" date="2016" name="Nat. Commun.">
        <title>Thousands of microbial genomes shed light on interconnected biogeochemical processes in an aquifer system.</title>
        <authorList>
            <person name="Anantharaman K."/>
            <person name="Brown C.T."/>
            <person name="Hug L.A."/>
            <person name="Sharon I."/>
            <person name="Castelle C.J."/>
            <person name="Probst A.J."/>
            <person name="Thomas B.C."/>
            <person name="Singh A."/>
            <person name="Wilkins M.J."/>
            <person name="Karaoz U."/>
            <person name="Brodie E.L."/>
            <person name="Williams K.H."/>
            <person name="Hubbard S.S."/>
            <person name="Banfield J.F."/>
        </authorList>
    </citation>
    <scope>NUCLEOTIDE SEQUENCE [LARGE SCALE GENOMIC DNA]</scope>
</reference>
<evidence type="ECO:0000256" key="11">
    <source>
        <dbReference type="ARBA" id="ARBA00023012"/>
    </source>
</evidence>
<proteinExistence type="predicted"/>
<dbReference type="GO" id="GO:0005886">
    <property type="term" value="C:plasma membrane"/>
    <property type="evidence" value="ECO:0007669"/>
    <property type="project" value="UniProtKB-SubCell"/>
</dbReference>
<dbReference type="SMART" id="SM00388">
    <property type="entry name" value="HisKA"/>
    <property type="match status" value="1"/>
</dbReference>
<accession>A0A1F5DME3</accession>
<dbReference type="PRINTS" id="PR00344">
    <property type="entry name" value="BCTRLSENSOR"/>
</dbReference>
<dbReference type="PANTHER" id="PTHR43711:SF31">
    <property type="entry name" value="HISTIDINE KINASE"/>
    <property type="match status" value="1"/>
</dbReference>
<evidence type="ECO:0000256" key="3">
    <source>
        <dbReference type="ARBA" id="ARBA00004314"/>
    </source>
</evidence>
<dbReference type="GO" id="GO:0000155">
    <property type="term" value="F:phosphorelay sensor kinase activity"/>
    <property type="evidence" value="ECO:0007669"/>
    <property type="project" value="InterPro"/>
</dbReference>
<dbReference type="SUPFAM" id="SSF55785">
    <property type="entry name" value="PYP-like sensor domain (PAS domain)"/>
    <property type="match status" value="1"/>
</dbReference>
<comment type="catalytic activity">
    <reaction evidence="1">
        <text>ATP + protein L-histidine = ADP + protein N-phospho-L-histidine.</text>
        <dbReference type="EC" id="2.7.13.3"/>
    </reaction>
</comment>
<comment type="subcellular location">
    <subcellularLocation>
        <location evidence="2">Cell membrane</location>
    </subcellularLocation>
    <subcellularLocation>
        <location evidence="3">Membrane raft</location>
        <topology evidence="3">Multi-pass membrane protein</topology>
    </subcellularLocation>
</comment>
<dbReference type="SUPFAM" id="SSF55874">
    <property type="entry name" value="ATPase domain of HSP90 chaperone/DNA topoisomerase II/histidine kinase"/>
    <property type="match status" value="1"/>
</dbReference>
<dbReference type="PANTHER" id="PTHR43711">
    <property type="entry name" value="TWO-COMPONENT HISTIDINE KINASE"/>
    <property type="match status" value="1"/>
</dbReference>
<dbReference type="Gene3D" id="3.30.565.10">
    <property type="entry name" value="Histidine kinase-like ATPase, C-terminal domain"/>
    <property type="match status" value="1"/>
</dbReference>
<evidence type="ECO:0000256" key="7">
    <source>
        <dbReference type="ARBA" id="ARBA00022679"/>
    </source>
</evidence>
<dbReference type="FunFam" id="1.10.287.130:FF:000001">
    <property type="entry name" value="Two-component sensor histidine kinase"/>
    <property type="match status" value="1"/>
</dbReference>
<evidence type="ECO:0000313" key="14">
    <source>
        <dbReference type="EMBL" id="OGD56339.1"/>
    </source>
</evidence>
<evidence type="ECO:0000256" key="8">
    <source>
        <dbReference type="ARBA" id="ARBA00022741"/>
    </source>
</evidence>
<keyword evidence="8" id="KW-0547">Nucleotide-binding</keyword>
<protein>
    <recommendedName>
        <fullName evidence="4">histidine kinase</fullName>
        <ecNumber evidence="4">2.7.13.3</ecNumber>
    </recommendedName>
</protein>
<dbReference type="CDD" id="cd00082">
    <property type="entry name" value="HisKA"/>
    <property type="match status" value="1"/>
</dbReference>
<dbReference type="CDD" id="cd16922">
    <property type="entry name" value="HATPase_EvgS-ArcB-TorS-like"/>
    <property type="match status" value="1"/>
</dbReference>
<gene>
    <name evidence="14" type="ORF">A2V71_01300</name>
</gene>
<feature type="domain" description="Histidine kinase" evidence="13">
    <location>
        <begin position="133"/>
        <end position="353"/>
    </location>
</feature>
<organism evidence="14 15">
    <name type="scientific">Candidatus Berkelbacteria bacterium RBG_13_40_8</name>
    <dbReference type="NCBI Taxonomy" id="1797467"/>
    <lineage>
        <taxon>Bacteria</taxon>
        <taxon>Candidatus Berkelbacteria</taxon>
    </lineage>
</organism>
<evidence type="ECO:0000256" key="9">
    <source>
        <dbReference type="ARBA" id="ARBA00022777"/>
    </source>
</evidence>
<dbReference type="InterPro" id="IPR003594">
    <property type="entry name" value="HATPase_dom"/>
</dbReference>
<keyword evidence="6" id="KW-0597">Phosphoprotein</keyword>
<dbReference type="Pfam" id="PF00512">
    <property type="entry name" value="HisKA"/>
    <property type="match status" value="1"/>
</dbReference>
<comment type="caution">
    <text evidence="14">The sequence shown here is derived from an EMBL/GenBank/DDBJ whole genome shotgun (WGS) entry which is preliminary data.</text>
</comment>
<dbReference type="Gene3D" id="1.10.287.130">
    <property type="match status" value="1"/>
</dbReference>
<evidence type="ECO:0000256" key="4">
    <source>
        <dbReference type="ARBA" id="ARBA00012438"/>
    </source>
</evidence>
<dbReference type="FunFam" id="3.30.565.10:FF:000023">
    <property type="entry name" value="PAS domain-containing sensor histidine kinase"/>
    <property type="match status" value="1"/>
</dbReference>
<evidence type="ECO:0000256" key="12">
    <source>
        <dbReference type="ARBA" id="ARBA00023136"/>
    </source>
</evidence>
<dbReference type="InterPro" id="IPR003661">
    <property type="entry name" value="HisK_dim/P_dom"/>
</dbReference>
<dbReference type="InterPro" id="IPR004358">
    <property type="entry name" value="Sig_transdc_His_kin-like_C"/>
</dbReference>
<name>A0A1F5DME3_9BACT</name>
<dbReference type="AlphaFoldDB" id="A0A1F5DME3"/>
<evidence type="ECO:0000256" key="10">
    <source>
        <dbReference type="ARBA" id="ARBA00022840"/>
    </source>
</evidence>
<evidence type="ECO:0000313" key="15">
    <source>
        <dbReference type="Proteomes" id="UP000178764"/>
    </source>
</evidence>
<dbReference type="EMBL" id="MEZT01000022">
    <property type="protein sequence ID" value="OGD56339.1"/>
    <property type="molecule type" value="Genomic_DNA"/>
</dbReference>
<keyword evidence="10" id="KW-0067">ATP-binding</keyword>
<keyword evidence="11" id="KW-0902">Two-component regulatory system</keyword>
<dbReference type="InterPro" id="IPR035965">
    <property type="entry name" value="PAS-like_dom_sf"/>
</dbReference>
<keyword evidence="5" id="KW-1003">Cell membrane</keyword>
<keyword evidence="12" id="KW-0472">Membrane</keyword>
<dbReference type="InterPro" id="IPR050736">
    <property type="entry name" value="Sensor_HK_Regulatory"/>
</dbReference>
<keyword evidence="9" id="KW-0418">Kinase</keyword>
<dbReference type="SUPFAM" id="SSF47384">
    <property type="entry name" value="Homodimeric domain of signal transducing histidine kinase"/>
    <property type="match status" value="1"/>
</dbReference>
<dbReference type="InterPro" id="IPR036890">
    <property type="entry name" value="HATPase_C_sf"/>
</dbReference>
<evidence type="ECO:0000256" key="1">
    <source>
        <dbReference type="ARBA" id="ARBA00000085"/>
    </source>
</evidence>
<dbReference type="GO" id="GO:0005524">
    <property type="term" value="F:ATP binding"/>
    <property type="evidence" value="ECO:0007669"/>
    <property type="project" value="UniProtKB-KW"/>
</dbReference>